<organism evidence="3 5">
    <name type="scientific">Pseudomonas gingeri</name>
    <dbReference type="NCBI Taxonomy" id="117681"/>
    <lineage>
        <taxon>Bacteria</taxon>
        <taxon>Pseudomonadati</taxon>
        <taxon>Pseudomonadota</taxon>
        <taxon>Gammaproteobacteria</taxon>
        <taxon>Pseudomonadales</taxon>
        <taxon>Pseudomonadaceae</taxon>
        <taxon>Pseudomonas</taxon>
    </lineage>
</organism>
<name>A0A7Y8CLI8_9PSED</name>
<evidence type="ECO:0000313" key="3">
    <source>
        <dbReference type="EMBL" id="NWC34099.1"/>
    </source>
</evidence>
<evidence type="ECO:0000313" key="5">
    <source>
        <dbReference type="Proteomes" id="UP000520592"/>
    </source>
</evidence>
<dbReference type="EMBL" id="JACAQD010000018">
    <property type="protein sequence ID" value="NWC34099.1"/>
    <property type="molecule type" value="Genomic_DNA"/>
</dbReference>
<dbReference type="AlphaFoldDB" id="A0A7Y8CLI8"/>
<feature type="region of interest" description="Disordered" evidence="1">
    <location>
        <begin position="41"/>
        <end position="72"/>
    </location>
</feature>
<dbReference type="RefSeq" id="WP_103032985.1">
    <property type="nucleotide sequence ID" value="NZ_JACAOK010000027.1"/>
</dbReference>
<reference evidence="4 5" key="1">
    <citation type="submission" date="2020-04" db="EMBL/GenBank/DDBJ databases">
        <title>Molecular characterization of pseudomonads from Agaricus bisporus reveal novel blotch 2 pathogens in Western Europe.</title>
        <authorList>
            <person name="Taparia T."/>
            <person name="Krijger M."/>
            <person name="Haynes E."/>
            <person name="Elpinstone J.G."/>
            <person name="Noble R."/>
            <person name="Van Der Wolf J."/>
        </authorList>
    </citation>
    <scope>NUCLEOTIDE SEQUENCE [LARGE SCALE GENOMIC DNA]</scope>
    <source>
        <strain evidence="3 5">IPO3737</strain>
        <strain evidence="2 4">IPO3738</strain>
    </source>
</reference>
<evidence type="ECO:0000256" key="1">
    <source>
        <dbReference type="SAM" id="MobiDB-lite"/>
    </source>
</evidence>
<dbReference type="Proteomes" id="UP000520592">
    <property type="component" value="Unassembled WGS sequence"/>
</dbReference>
<dbReference type="EMBL" id="JACAQE010000002">
    <property type="protein sequence ID" value="NWC13977.1"/>
    <property type="molecule type" value="Genomic_DNA"/>
</dbReference>
<comment type="caution">
    <text evidence="3">The sequence shown here is derived from an EMBL/GenBank/DDBJ whole genome shotgun (WGS) entry which is preliminary data.</text>
</comment>
<feature type="compositionally biased region" description="Basic and acidic residues" evidence="1">
    <location>
        <begin position="60"/>
        <end position="72"/>
    </location>
</feature>
<gene>
    <name evidence="2" type="ORF">HX845_10005</name>
    <name evidence="3" type="ORF">HX876_16975</name>
</gene>
<sequence length="72" mass="7673">MSDNGPSENNPIYYEGYTITSEVKNKAPFYVLRPGGGQLVNDADPDADPYASTGGFGSIEDAKARIDESNAN</sequence>
<proteinExistence type="predicted"/>
<protein>
    <submittedName>
        <fullName evidence="3">Uncharacterized protein</fullName>
    </submittedName>
</protein>
<evidence type="ECO:0000313" key="2">
    <source>
        <dbReference type="EMBL" id="NWC13977.1"/>
    </source>
</evidence>
<evidence type="ECO:0000313" key="4">
    <source>
        <dbReference type="Proteomes" id="UP000517547"/>
    </source>
</evidence>
<dbReference type="Proteomes" id="UP000517547">
    <property type="component" value="Unassembled WGS sequence"/>
</dbReference>
<accession>A0A7Y8CLI8</accession>